<name>A0A919JUR1_9ACTN</name>
<accession>A0A919JUR1</accession>
<feature type="domain" description="PET hydrolase/cutinase-like" evidence="4">
    <location>
        <begin position="24"/>
        <end position="167"/>
    </location>
</feature>
<sequence>MLFSHGLTGSPERYAIALADWAAAGFVVAAPRYPYTNRYARPFRRADIVNQPADARYVIERVRRLDITRGDPLRARIDRDRVAAVGHSAGGYTTTGLFTAGHDPRLRSAVIMAGWQAPGAFAGPPAEMLFLQGTADPIVPVSMSRAVYARVPWTKAYILLKRESHGTYLRPGSPGYRKMRGAVVNFLRRTLHR</sequence>
<dbReference type="InterPro" id="IPR041127">
    <property type="entry name" value="PET_hydrolase/cutinase-like"/>
</dbReference>
<reference evidence="5" key="1">
    <citation type="submission" date="2021-01" db="EMBL/GenBank/DDBJ databases">
        <title>Whole genome shotgun sequence of Actinoplanes rishiriensis NBRC 108556.</title>
        <authorList>
            <person name="Komaki H."/>
            <person name="Tamura T."/>
        </authorList>
    </citation>
    <scope>NUCLEOTIDE SEQUENCE</scope>
    <source>
        <strain evidence="5">NBRC 108556</strain>
    </source>
</reference>
<dbReference type="GO" id="GO:0003847">
    <property type="term" value="F:1-alkyl-2-acetylglycerophosphocholine esterase activity"/>
    <property type="evidence" value="ECO:0007669"/>
    <property type="project" value="TreeGrafter"/>
</dbReference>
<dbReference type="Pfam" id="PF12740">
    <property type="entry name" value="PETase"/>
    <property type="match status" value="1"/>
</dbReference>
<dbReference type="Gene3D" id="3.40.50.1820">
    <property type="entry name" value="alpha/beta hydrolase"/>
    <property type="match status" value="1"/>
</dbReference>
<dbReference type="PANTHER" id="PTHR10272:SF0">
    <property type="entry name" value="PLATELET-ACTIVATING FACTOR ACETYLHYDROLASE"/>
    <property type="match status" value="1"/>
</dbReference>
<dbReference type="PANTHER" id="PTHR10272">
    <property type="entry name" value="PLATELET-ACTIVATING FACTOR ACETYLHYDROLASE"/>
    <property type="match status" value="1"/>
</dbReference>
<keyword evidence="2" id="KW-0442">Lipid degradation</keyword>
<protein>
    <recommendedName>
        <fullName evidence="4">PET hydrolase/cutinase-like domain-containing protein</fullName>
    </recommendedName>
</protein>
<evidence type="ECO:0000256" key="2">
    <source>
        <dbReference type="ARBA" id="ARBA00022963"/>
    </source>
</evidence>
<evidence type="ECO:0000256" key="1">
    <source>
        <dbReference type="ARBA" id="ARBA00022801"/>
    </source>
</evidence>
<organism evidence="5 6">
    <name type="scientific">Paractinoplanes rishiriensis</name>
    <dbReference type="NCBI Taxonomy" id="1050105"/>
    <lineage>
        <taxon>Bacteria</taxon>
        <taxon>Bacillati</taxon>
        <taxon>Actinomycetota</taxon>
        <taxon>Actinomycetes</taxon>
        <taxon>Micromonosporales</taxon>
        <taxon>Micromonosporaceae</taxon>
        <taxon>Paractinoplanes</taxon>
    </lineage>
</organism>
<dbReference type="SUPFAM" id="SSF53474">
    <property type="entry name" value="alpha/beta-Hydrolases"/>
    <property type="match status" value="1"/>
</dbReference>
<keyword evidence="1" id="KW-0378">Hydrolase</keyword>
<dbReference type="InterPro" id="IPR029058">
    <property type="entry name" value="AB_hydrolase_fold"/>
</dbReference>
<comment type="caution">
    <text evidence="5">The sequence shown here is derived from an EMBL/GenBank/DDBJ whole genome shotgun (WGS) entry which is preliminary data.</text>
</comment>
<dbReference type="Proteomes" id="UP000636960">
    <property type="component" value="Unassembled WGS sequence"/>
</dbReference>
<evidence type="ECO:0000256" key="3">
    <source>
        <dbReference type="ARBA" id="ARBA00023098"/>
    </source>
</evidence>
<evidence type="ECO:0000313" key="6">
    <source>
        <dbReference type="Proteomes" id="UP000636960"/>
    </source>
</evidence>
<evidence type="ECO:0000313" key="5">
    <source>
        <dbReference type="EMBL" id="GIE94000.1"/>
    </source>
</evidence>
<evidence type="ECO:0000259" key="4">
    <source>
        <dbReference type="Pfam" id="PF12740"/>
    </source>
</evidence>
<keyword evidence="3" id="KW-0443">Lipid metabolism</keyword>
<gene>
    <name evidence="5" type="ORF">Ari01nite_14650</name>
</gene>
<keyword evidence="6" id="KW-1185">Reference proteome</keyword>
<dbReference type="GO" id="GO:0016042">
    <property type="term" value="P:lipid catabolic process"/>
    <property type="evidence" value="ECO:0007669"/>
    <property type="project" value="UniProtKB-KW"/>
</dbReference>
<dbReference type="AlphaFoldDB" id="A0A919JUR1"/>
<dbReference type="EMBL" id="BOMV01000007">
    <property type="protein sequence ID" value="GIE94000.1"/>
    <property type="molecule type" value="Genomic_DNA"/>
</dbReference>
<proteinExistence type="predicted"/>